<accession>W6TFX0</accession>
<dbReference type="Proteomes" id="UP000019148">
    <property type="component" value="Unassembled WGS sequence"/>
</dbReference>
<dbReference type="AlphaFoldDB" id="W6TFX0"/>
<sequence>MKKLIMNINKEAQKMKIEVKEEEIKGKREIERVRESV</sequence>
<evidence type="ECO:0000313" key="1">
    <source>
        <dbReference type="EMBL" id="ETZ17173.1"/>
    </source>
</evidence>
<dbReference type="EMBL" id="AZIT01000088">
    <property type="protein sequence ID" value="ETZ17173.1"/>
    <property type="molecule type" value="Genomic_DNA"/>
</dbReference>
<comment type="caution">
    <text evidence="1">The sequence shown here is derived from an EMBL/GenBank/DDBJ whole genome shotgun (WGS) entry which is preliminary data.</text>
</comment>
<reference evidence="1 2" key="1">
    <citation type="submission" date="2013-12" db="EMBL/GenBank/DDBJ databases">
        <title>Comparative genomics of relapsing fever spirochetes.</title>
        <authorList>
            <person name="Schwan T.G."/>
            <person name="Raffel S.J."/>
            <person name="Porcella S.F."/>
        </authorList>
    </citation>
    <scope>NUCLEOTIDE SEQUENCE [LARGE SCALE GENOMIC DNA]</scope>
    <source>
        <strain evidence="1 2">CR2A</strain>
    </source>
</reference>
<name>W6TFX0_9SPIR</name>
<dbReference type="PATRIC" id="fig|1432657.3.peg.1780"/>
<gene>
    <name evidence="1" type="ORF">BDCR2A_01907</name>
</gene>
<evidence type="ECO:0000313" key="2">
    <source>
        <dbReference type="Proteomes" id="UP000019148"/>
    </source>
</evidence>
<proteinExistence type="predicted"/>
<protein>
    <submittedName>
        <fullName evidence="1">Uncharacterized protein</fullName>
    </submittedName>
</protein>
<organism evidence="1 2">
    <name type="scientific">Borrelia duttonii CR2A</name>
    <dbReference type="NCBI Taxonomy" id="1432657"/>
    <lineage>
        <taxon>Bacteria</taxon>
        <taxon>Pseudomonadati</taxon>
        <taxon>Spirochaetota</taxon>
        <taxon>Spirochaetia</taxon>
        <taxon>Spirochaetales</taxon>
        <taxon>Borreliaceae</taxon>
        <taxon>Borrelia</taxon>
    </lineage>
</organism>